<keyword evidence="4" id="KW-0963">Cytoplasm</keyword>
<dbReference type="NCBIfam" id="TIGR01373">
    <property type="entry name" value="soxB"/>
    <property type="match status" value="1"/>
</dbReference>
<evidence type="ECO:0000256" key="3">
    <source>
        <dbReference type="ARBA" id="ARBA00004496"/>
    </source>
</evidence>
<dbReference type="Proteomes" id="UP000093748">
    <property type="component" value="Unassembled WGS sequence"/>
</dbReference>
<evidence type="ECO:0000256" key="1">
    <source>
        <dbReference type="ARBA" id="ARBA00001917"/>
    </source>
</evidence>
<comment type="catalytic activity">
    <reaction evidence="15">
        <text>sarcosine + O2 + H2O = formaldehyde + glycine + H2O2</text>
        <dbReference type="Rhea" id="RHEA:13313"/>
        <dbReference type="ChEBI" id="CHEBI:15377"/>
        <dbReference type="ChEBI" id="CHEBI:15379"/>
        <dbReference type="ChEBI" id="CHEBI:16240"/>
        <dbReference type="ChEBI" id="CHEBI:16842"/>
        <dbReference type="ChEBI" id="CHEBI:57305"/>
        <dbReference type="ChEBI" id="CHEBI:57433"/>
    </reaction>
</comment>
<dbReference type="GO" id="GO:0005737">
    <property type="term" value="C:cytoplasm"/>
    <property type="evidence" value="ECO:0007669"/>
    <property type="project" value="UniProtKB-SubCell"/>
</dbReference>
<evidence type="ECO:0000256" key="6">
    <source>
        <dbReference type="ARBA" id="ARBA00022643"/>
    </source>
</evidence>
<evidence type="ECO:0000256" key="10">
    <source>
        <dbReference type="ARBA" id="ARBA00043973"/>
    </source>
</evidence>
<evidence type="ECO:0000256" key="12">
    <source>
        <dbReference type="ARBA" id="ARBA00044150"/>
    </source>
</evidence>
<dbReference type="GO" id="GO:0008115">
    <property type="term" value="F:sarcosine oxidase activity"/>
    <property type="evidence" value="ECO:0007669"/>
    <property type="project" value="InterPro"/>
</dbReference>
<keyword evidence="7" id="KW-0547">Nucleotide-binding</keyword>
<dbReference type="InterPro" id="IPR006278">
    <property type="entry name" value="SoxB"/>
</dbReference>
<dbReference type="RefSeq" id="WP_032932722.1">
    <property type="nucleotide sequence ID" value="NZ_LZTH01000023.1"/>
</dbReference>
<dbReference type="PROSITE" id="PS50206">
    <property type="entry name" value="RHODANESE_3"/>
    <property type="match status" value="1"/>
</dbReference>
<evidence type="ECO:0000256" key="13">
    <source>
        <dbReference type="ARBA" id="ARBA00044216"/>
    </source>
</evidence>
<evidence type="ECO:0000256" key="2">
    <source>
        <dbReference type="ARBA" id="ARBA00001974"/>
    </source>
</evidence>
<proteinExistence type="inferred from homology"/>
<organism evidence="18 19">
    <name type="scientific">Rhizobium loti</name>
    <name type="common">Mesorhizobium loti</name>
    <dbReference type="NCBI Taxonomy" id="381"/>
    <lineage>
        <taxon>Bacteria</taxon>
        <taxon>Pseudomonadati</taxon>
        <taxon>Pseudomonadota</taxon>
        <taxon>Alphaproteobacteria</taxon>
        <taxon>Hyphomicrobiales</taxon>
        <taxon>Phyllobacteriaceae</taxon>
        <taxon>Mesorhizobium</taxon>
    </lineage>
</organism>
<comment type="similarity">
    <text evidence="10">Belongs to the SoxB family.</text>
</comment>
<keyword evidence="9" id="KW-0560">Oxidoreductase</keyword>
<dbReference type="SUPFAM" id="SSF54373">
    <property type="entry name" value="FAD-linked reductases, C-terminal domain"/>
    <property type="match status" value="1"/>
</dbReference>
<dbReference type="PANTHER" id="PTHR13847:SF287">
    <property type="entry name" value="FAD-DEPENDENT OXIDOREDUCTASE DOMAIN-CONTAINING PROTEIN 1"/>
    <property type="match status" value="1"/>
</dbReference>
<evidence type="ECO:0000256" key="15">
    <source>
        <dbReference type="ARBA" id="ARBA00047316"/>
    </source>
</evidence>
<reference evidence="19" key="1">
    <citation type="submission" date="2016-06" db="EMBL/GenBank/DDBJ databases">
        <title>NZP2037 Pacbio-Illumina hybrid assembly.</title>
        <authorList>
            <person name="Ramsay J.P."/>
        </authorList>
    </citation>
    <scope>NUCLEOTIDE SEQUENCE [LARGE SCALE GENOMIC DNA]</scope>
    <source>
        <strain evidence="19">R7ANS::ICEMlSym2042</strain>
    </source>
</reference>
<evidence type="ECO:0000256" key="14">
    <source>
        <dbReference type="ARBA" id="ARBA00044295"/>
    </source>
</evidence>
<keyword evidence="8" id="KW-0274">FAD</keyword>
<evidence type="ECO:0000256" key="16">
    <source>
        <dbReference type="ARBA" id="ARBA00048917"/>
    </source>
</evidence>
<evidence type="ECO:0000256" key="8">
    <source>
        <dbReference type="ARBA" id="ARBA00022827"/>
    </source>
</evidence>
<dbReference type="Gene3D" id="3.50.50.60">
    <property type="entry name" value="FAD/NAD(P)-binding domain"/>
    <property type="match status" value="1"/>
</dbReference>
<evidence type="ECO:0000256" key="9">
    <source>
        <dbReference type="ARBA" id="ARBA00023002"/>
    </source>
</evidence>
<dbReference type="Pfam" id="PF01266">
    <property type="entry name" value="DAO"/>
    <property type="match status" value="1"/>
</dbReference>
<comment type="caution">
    <text evidence="18">The sequence shown here is derived from an EMBL/GenBank/DDBJ whole genome shotgun (WGS) entry which is preliminary data.</text>
</comment>
<dbReference type="GO" id="GO:0046653">
    <property type="term" value="P:tetrahydrofolate metabolic process"/>
    <property type="evidence" value="ECO:0007669"/>
    <property type="project" value="InterPro"/>
</dbReference>
<feature type="domain" description="Rhodanese" evidence="17">
    <location>
        <begin position="37"/>
        <end position="80"/>
    </location>
</feature>
<keyword evidence="5" id="KW-0285">Flavoprotein</keyword>
<dbReference type="GO" id="GO:0000166">
    <property type="term" value="F:nucleotide binding"/>
    <property type="evidence" value="ECO:0007669"/>
    <property type="project" value="UniProtKB-KW"/>
</dbReference>
<dbReference type="GeneID" id="66680581"/>
<comment type="catalytic activity">
    <reaction evidence="16">
        <text>sarcosine + (6S)-5,6,7,8-tetrahydrofolate + O2 = (6R)-5,10-methylene-5,6,7,8-tetrahydrofolate + glycine + H2O2</text>
        <dbReference type="Rhea" id="RHEA:70455"/>
        <dbReference type="ChEBI" id="CHEBI:15379"/>
        <dbReference type="ChEBI" id="CHEBI:15636"/>
        <dbReference type="ChEBI" id="CHEBI:16240"/>
        <dbReference type="ChEBI" id="CHEBI:57305"/>
        <dbReference type="ChEBI" id="CHEBI:57433"/>
        <dbReference type="ChEBI" id="CHEBI:57453"/>
        <dbReference type="EC" id="1.5.3.24"/>
    </reaction>
</comment>
<accession>A0A1A5K1Y0</accession>
<evidence type="ECO:0000256" key="7">
    <source>
        <dbReference type="ARBA" id="ARBA00022741"/>
    </source>
</evidence>
<comment type="cofactor">
    <cofactor evidence="1">
        <name>FMN</name>
        <dbReference type="ChEBI" id="CHEBI:58210"/>
    </cofactor>
</comment>
<dbReference type="PANTHER" id="PTHR13847">
    <property type="entry name" value="SARCOSINE DEHYDROGENASE-RELATED"/>
    <property type="match status" value="1"/>
</dbReference>
<dbReference type="AlphaFoldDB" id="A0A1A5K1Y0"/>
<dbReference type="Gene3D" id="3.30.9.10">
    <property type="entry name" value="D-Amino Acid Oxidase, subunit A, domain 2"/>
    <property type="match status" value="1"/>
</dbReference>
<dbReference type="EC" id="1.5.3.24" evidence="11"/>
<evidence type="ECO:0000256" key="11">
    <source>
        <dbReference type="ARBA" id="ARBA00044044"/>
    </source>
</evidence>
<evidence type="ECO:0000259" key="17">
    <source>
        <dbReference type="PROSITE" id="PS50206"/>
    </source>
</evidence>
<dbReference type="InterPro" id="IPR001763">
    <property type="entry name" value="Rhodanese-like_dom"/>
</dbReference>
<dbReference type="EMBL" id="LZTJ01000001">
    <property type="protein sequence ID" value="OBP82364.1"/>
    <property type="molecule type" value="Genomic_DNA"/>
</dbReference>
<keyword evidence="6" id="KW-0288">FMN</keyword>
<name>A0A1A5K1Y0_RHILI</name>
<dbReference type="OrthoDB" id="9815989at2"/>
<protein>
    <recommendedName>
        <fullName evidence="12">Sarcosine oxidase subunit beta</fullName>
        <ecNumber evidence="11">1.5.3.24</ecNumber>
    </recommendedName>
    <alternativeName>
        <fullName evidence="13">Sarcosine oxidase (5,10-methylenetetrahydrofolate-forming) subunit beta</fullName>
    </alternativeName>
    <alternativeName>
        <fullName evidence="14">Tetrameric sarcosine oxidase subunit beta</fullName>
    </alternativeName>
</protein>
<dbReference type="SUPFAM" id="SSF51905">
    <property type="entry name" value="FAD/NAD(P)-binding domain"/>
    <property type="match status" value="1"/>
</dbReference>
<evidence type="ECO:0000313" key="18">
    <source>
        <dbReference type="EMBL" id="OBP82364.1"/>
    </source>
</evidence>
<comment type="subcellular location">
    <subcellularLocation>
        <location evidence="3">Cytoplasm</location>
    </subcellularLocation>
</comment>
<comment type="cofactor">
    <cofactor evidence="2">
        <name>FAD</name>
        <dbReference type="ChEBI" id="CHEBI:57692"/>
    </cofactor>
</comment>
<evidence type="ECO:0000313" key="19">
    <source>
        <dbReference type="Proteomes" id="UP000093748"/>
    </source>
</evidence>
<sequence>MTRRYSALSLIKEGLAGQTGWKQAWRSPEPTPTYDAVVIGGGGHGLATAYYLANNHGITRVAVLEKGWIGGGNTGRNTTVVRSNYYYPESVELYGLAHRLYEGLSKDLNYNVMLSQRGMVNLCHSTAEMEIGARTVNAMQINGIDAELFSPEDVRRVAPIYNFSPDARFPVFGGIWQGRAGTARHDAVAWGYARAASRLGVDIIQNCEITDFIVEGGRCRGVQTTRGAIRAERIGMAVAGHSSVLAAKAGFRLPINSYALQACVSEPVKPILDTVVLSPGCGVYVSQSDKGEIVIGGGLDRVPSYAQRGNLPTLETVIAGLLEMFPIFGQLKLMRQWAGIVDVVPDSSPIIGPSPLPNLFLNCGWGTGGFKAIPAGGTLLANLLATGKHNDISRPFDLDRFASGRLIDEAAGSGIAH</sequence>
<dbReference type="InterPro" id="IPR036188">
    <property type="entry name" value="FAD/NAD-bd_sf"/>
</dbReference>
<evidence type="ECO:0000256" key="5">
    <source>
        <dbReference type="ARBA" id="ARBA00022630"/>
    </source>
</evidence>
<dbReference type="InterPro" id="IPR006076">
    <property type="entry name" value="FAD-dep_OxRdtase"/>
</dbReference>
<gene>
    <name evidence="18" type="ORF">BAE39_02000</name>
</gene>
<evidence type="ECO:0000256" key="4">
    <source>
        <dbReference type="ARBA" id="ARBA00022490"/>
    </source>
</evidence>